<dbReference type="GO" id="GO:0003886">
    <property type="term" value="F:DNA (cytosine-5-)-methyltransferase activity"/>
    <property type="evidence" value="ECO:0007669"/>
    <property type="project" value="UniProtKB-EC"/>
</dbReference>
<dbReference type="RefSeq" id="WP_130817286.1">
    <property type="nucleotide sequence ID" value="NZ_SIMR01000001.1"/>
</dbReference>
<dbReference type="SUPFAM" id="SSF53335">
    <property type="entry name" value="S-adenosyl-L-methionine-dependent methyltransferases"/>
    <property type="match status" value="1"/>
</dbReference>
<sequence>MAPRTEFLTVPYDNYKPSIKTLETNQPHWPVRHGDVTNLTDEELAAFGHVDLLAAGLPCGPGEKIKKRPDLHPRMTEVLKLLRPSSFIFECDAGARKKPGLMVARTEAIAAMAAAGYVVTDFSLDTAEFGLPHSTSRDFLVGIRSDMGGVFAIPKVHTKSIEQRARAYAEAATDEEREKLEKELPGYRRGLLKANIIPLFTIHESLRSSDGRSREQPRYDSWAKEWRSKFRDTLLPDIPMKQEKRADRAGGWPASGFDRSWIVETPPTVEDVGGLNDEHFRDFKPRLTFAALAAAQGFPAPWRFMARGDERLPMIQAALPPVVAKMVGLALCTALTGETFDLDKEVELAVIQDAKVGPQPRKPPSLRERLPRNRYLPRTKVYEQAVRVLNGEDLKIVEPNRLLRRPIKELMPLVRSELARIEAEYKRREDDGDHDPWVVSGPRVLYAPTGSRFAKTAACSSDHEEPA</sequence>
<evidence type="ECO:0000313" key="6">
    <source>
        <dbReference type="Proteomes" id="UP000294215"/>
    </source>
</evidence>
<organism evidence="5 6">
    <name type="scientific">Rhizobium ruizarguesonis</name>
    <dbReference type="NCBI Taxonomy" id="2081791"/>
    <lineage>
        <taxon>Bacteria</taxon>
        <taxon>Pseudomonadati</taxon>
        <taxon>Pseudomonadota</taxon>
        <taxon>Alphaproteobacteria</taxon>
        <taxon>Hyphomicrobiales</taxon>
        <taxon>Rhizobiaceae</taxon>
        <taxon>Rhizobium/Agrobacterium group</taxon>
        <taxon>Rhizobium</taxon>
    </lineage>
</organism>
<accession>A0AB38I463</accession>
<evidence type="ECO:0000256" key="2">
    <source>
        <dbReference type="ARBA" id="ARBA00022679"/>
    </source>
</evidence>
<dbReference type="AlphaFoldDB" id="A0AB38I463"/>
<dbReference type="Gene3D" id="3.40.50.150">
    <property type="entry name" value="Vaccinia Virus protein VP39"/>
    <property type="match status" value="1"/>
</dbReference>
<dbReference type="EMBL" id="SIMR01000001">
    <property type="protein sequence ID" value="TBC15623.1"/>
    <property type="molecule type" value="Genomic_DNA"/>
</dbReference>
<dbReference type="Proteomes" id="UP000294215">
    <property type="component" value="Unassembled WGS sequence"/>
</dbReference>
<dbReference type="Pfam" id="PF00145">
    <property type="entry name" value="DNA_methylase"/>
    <property type="match status" value="1"/>
</dbReference>
<keyword evidence="3" id="KW-0680">Restriction system</keyword>
<dbReference type="InterPro" id="IPR001525">
    <property type="entry name" value="C5_MeTfrase"/>
</dbReference>
<dbReference type="GO" id="GO:0032259">
    <property type="term" value="P:methylation"/>
    <property type="evidence" value="ECO:0007669"/>
    <property type="project" value="UniProtKB-KW"/>
</dbReference>
<comment type="caution">
    <text evidence="5">The sequence shown here is derived from an EMBL/GenBank/DDBJ whole genome shotgun (WGS) entry which is preliminary data.</text>
</comment>
<keyword evidence="1 5" id="KW-0489">Methyltransferase</keyword>
<dbReference type="InterPro" id="IPR029063">
    <property type="entry name" value="SAM-dependent_MTases_sf"/>
</dbReference>
<keyword evidence="2" id="KW-0808">Transferase</keyword>
<evidence type="ECO:0000256" key="3">
    <source>
        <dbReference type="ARBA" id="ARBA00022747"/>
    </source>
</evidence>
<gene>
    <name evidence="5" type="ORF">ELH40_12135</name>
</gene>
<protein>
    <submittedName>
        <fullName evidence="5">DNA cytosine methyltransferase</fullName>
    </submittedName>
</protein>
<comment type="catalytic activity">
    <reaction evidence="4">
        <text>a 2'-deoxycytidine in DNA + S-adenosyl-L-methionine = a 5-methyl-2'-deoxycytidine in DNA + S-adenosyl-L-homocysteine + H(+)</text>
        <dbReference type="Rhea" id="RHEA:13681"/>
        <dbReference type="Rhea" id="RHEA-COMP:11369"/>
        <dbReference type="Rhea" id="RHEA-COMP:11370"/>
        <dbReference type="ChEBI" id="CHEBI:15378"/>
        <dbReference type="ChEBI" id="CHEBI:57856"/>
        <dbReference type="ChEBI" id="CHEBI:59789"/>
        <dbReference type="ChEBI" id="CHEBI:85452"/>
        <dbReference type="ChEBI" id="CHEBI:85454"/>
        <dbReference type="EC" id="2.1.1.37"/>
    </reaction>
</comment>
<name>A0AB38I463_9HYPH</name>
<evidence type="ECO:0000313" key="5">
    <source>
        <dbReference type="EMBL" id="TBC15623.1"/>
    </source>
</evidence>
<dbReference type="GO" id="GO:0009307">
    <property type="term" value="P:DNA restriction-modification system"/>
    <property type="evidence" value="ECO:0007669"/>
    <property type="project" value="UniProtKB-KW"/>
</dbReference>
<evidence type="ECO:0000256" key="4">
    <source>
        <dbReference type="ARBA" id="ARBA00047422"/>
    </source>
</evidence>
<reference evidence="5 6" key="1">
    <citation type="submission" date="2019-02" db="EMBL/GenBank/DDBJ databases">
        <title>The genomic architecture of introgression among sibling species of bacteria.</title>
        <authorList>
            <person name="Cavassim M.I.A."/>
            <person name="Moeskjaer S."/>
            <person name="Moslemi C."/>
            <person name="Fields B."/>
            <person name="Bachmann A."/>
            <person name="Vilhjalmsson B."/>
            <person name="Schierup M.H."/>
            <person name="Young J.P.W."/>
            <person name="Andersen S.U."/>
        </authorList>
    </citation>
    <scope>NUCLEOTIDE SEQUENCE [LARGE SCALE GENOMIC DNA]</scope>
    <source>
        <strain evidence="5 6">SM92</strain>
    </source>
</reference>
<evidence type="ECO:0000256" key="1">
    <source>
        <dbReference type="ARBA" id="ARBA00022603"/>
    </source>
</evidence>
<proteinExistence type="predicted"/>